<dbReference type="Proteomes" id="UP000483802">
    <property type="component" value="Unassembled WGS sequence"/>
</dbReference>
<reference evidence="6 7" key="1">
    <citation type="submission" date="2019-11" db="EMBL/GenBank/DDBJ databases">
        <title>Streptomyces typhae sp. nov., a novel endophytic actinomycete isolated from the root of cattail pollen (Typha angustifolia L.).</title>
        <authorList>
            <person name="Peng C."/>
        </authorList>
    </citation>
    <scope>NUCLEOTIDE SEQUENCE [LARGE SCALE GENOMIC DNA]</scope>
    <source>
        <strain evidence="7">p1417</strain>
    </source>
</reference>
<keyword evidence="1" id="KW-0805">Transcription regulation</keyword>
<evidence type="ECO:0000259" key="5">
    <source>
        <dbReference type="PROSITE" id="PS01124"/>
    </source>
</evidence>
<dbReference type="InterPro" id="IPR029062">
    <property type="entry name" value="Class_I_gatase-like"/>
</dbReference>
<dbReference type="GO" id="GO:0043565">
    <property type="term" value="F:sequence-specific DNA binding"/>
    <property type="evidence" value="ECO:0007669"/>
    <property type="project" value="InterPro"/>
</dbReference>
<protein>
    <submittedName>
        <fullName evidence="6">Helix-turn-helix domain-containing protein</fullName>
    </submittedName>
</protein>
<feature type="compositionally biased region" description="Basic and acidic residues" evidence="4">
    <location>
        <begin position="334"/>
        <end position="365"/>
    </location>
</feature>
<dbReference type="PANTHER" id="PTHR43130">
    <property type="entry name" value="ARAC-FAMILY TRANSCRIPTIONAL REGULATOR"/>
    <property type="match status" value="1"/>
</dbReference>
<feature type="region of interest" description="Disordered" evidence="4">
    <location>
        <begin position="332"/>
        <end position="365"/>
    </location>
</feature>
<dbReference type="GO" id="GO:0003700">
    <property type="term" value="F:DNA-binding transcription factor activity"/>
    <property type="evidence" value="ECO:0007669"/>
    <property type="project" value="InterPro"/>
</dbReference>
<dbReference type="RefSeq" id="WP_157165788.1">
    <property type="nucleotide sequence ID" value="NZ_WPNZ01000006.1"/>
</dbReference>
<sequence>MRAGGPGAGRAARHVVALLAFDGVQLLDVSGPAEVLTTANSHGARYDLRVVSPTGHDVRTSSGVRVGVDGAPSDLPRRIGTLVVPGRRDWRHAVADTELVGLTAALAARTPRITSVCAGAFVLAEAGLLDGRRAATHWELAGELAGAYPRVRVAEDPLFVRDGPVVTSAGVTAGIDLALALVEDDHGARVARSVARELVVFMARPGGQSQFSRRLAPETAEGSVVRRAMDAVTADPTEDHSVDSLARRAGVSARHLGRLFRAETGTTAGQYVEAARLEAAQALLEAGSDSVEEVARRAGFGSSESLRRAFKDQLGIAPTVYRARFRSTTADFGEADRTAAADPGEADRTAAADHEEDDRMAAAAP</sequence>
<evidence type="ECO:0000256" key="4">
    <source>
        <dbReference type="SAM" id="MobiDB-lite"/>
    </source>
</evidence>
<dbReference type="AlphaFoldDB" id="A0A6L6WU59"/>
<evidence type="ECO:0000256" key="1">
    <source>
        <dbReference type="ARBA" id="ARBA00023015"/>
    </source>
</evidence>
<name>A0A6L6WU59_9ACTN</name>
<dbReference type="SUPFAM" id="SSF52317">
    <property type="entry name" value="Class I glutamine amidotransferase-like"/>
    <property type="match status" value="1"/>
</dbReference>
<evidence type="ECO:0000256" key="3">
    <source>
        <dbReference type="ARBA" id="ARBA00023163"/>
    </source>
</evidence>
<dbReference type="PROSITE" id="PS00041">
    <property type="entry name" value="HTH_ARAC_FAMILY_1"/>
    <property type="match status" value="1"/>
</dbReference>
<dbReference type="Pfam" id="PF01965">
    <property type="entry name" value="DJ-1_PfpI"/>
    <property type="match status" value="1"/>
</dbReference>
<dbReference type="InterPro" id="IPR002818">
    <property type="entry name" value="DJ-1/PfpI"/>
</dbReference>
<keyword evidence="2" id="KW-0238">DNA-binding</keyword>
<keyword evidence="7" id="KW-1185">Reference proteome</keyword>
<evidence type="ECO:0000313" key="7">
    <source>
        <dbReference type="Proteomes" id="UP000483802"/>
    </source>
</evidence>
<dbReference type="SMART" id="SM00342">
    <property type="entry name" value="HTH_ARAC"/>
    <property type="match status" value="1"/>
</dbReference>
<dbReference type="PROSITE" id="PS01124">
    <property type="entry name" value="HTH_ARAC_FAMILY_2"/>
    <property type="match status" value="1"/>
</dbReference>
<gene>
    <name evidence="6" type="ORF">GPA10_12775</name>
</gene>
<proteinExistence type="predicted"/>
<feature type="domain" description="HTH araC/xylS-type" evidence="5">
    <location>
        <begin position="226"/>
        <end position="324"/>
    </location>
</feature>
<organism evidence="6 7">
    <name type="scientific">Streptomyces typhae</name>
    <dbReference type="NCBI Taxonomy" id="2681492"/>
    <lineage>
        <taxon>Bacteria</taxon>
        <taxon>Bacillati</taxon>
        <taxon>Actinomycetota</taxon>
        <taxon>Actinomycetes</taxon>
        <taxon>Kitasatosporales</taxon>
        <taxon>Streptomycetaceae</taxon>
        <taxon>Streptomyces</taxon>
    </lineage>
</organism>
<dbReference type="CDD" id="cd03137">
    <property type="entry name" value="GATase1_AraC_1"/>
    <property type="match status" value="1"/>
</dbReference>
<dbReference type="InterPro" id="IPR009057">
    <property type="entry name" value="Homeodomain-like_sf"/>
</dbReference>
<dbReference type="Pfam" id="PF12833">
    <property type="entry name" value="HTH_18"/>
    <property type="match status" value="1"/>
</dbReference>
<dbReference type="Gene3D" id="1.10.10.60">
    <property type="entry name" value="Homeodomain-like"/>
    <property type="match status" value="1"/>
</dbReference>
<dbReference type="SUPFAM" id="SSF46689">
    <property type="entry name" value="Homeodomain-like"/>
    <property type="match status" value="2"/>
</dbReference>
<dbReference type="InterPro" id="IPR018060">
    <property type="entry name" value="HTH_AraC"/>
</dbReference>
<dbReference type="InterPro" id="IPR018062">
    <property type="entry name" value="HTH_AraC-typ_CS"/>
</dbReference>
<evidence type="ECO:0000313" key="6">
    <source>
        <dbReference type="EMBL" id="MVO85603.1"/>
    </source>
</evidence>
<keyword evidence="3" id="KW-0804">Transcription</keyword>
<dbReference type="InterPro" id="IPR052158">
    <property type="entry name" value="INH-QAR"/>
</dbReference>
<accession>A0A6L6WU59</accession>
<evidence type="ECO:0000256" key="2">
    <source>
        <dbReference type="ARBA" id="ARBA00023125"/>
    </source>
</evidence>
<dbReference type="EMBL" id="WPNZ01000006">
    <property type="protein sequence ID" value="MVO85603.1"/>
    <property type="molecule type" value="Genomic_DNA"/>
</dbReference>
<comment type="caution">
    <text evidence="6">The sequence shown here is derived from an EMBL/GenBank/DDBJ whole genome shotgun (WGS) entry which is preliminary data.</text>
</comment>
<dbReference type="PANTHER" id="PTHR43130:SF3">
    <property type="entry name" value="HTH-TYPE TRANSCRIPTIONAL REGULATOR RV1931C"/>
    <property type="match status" value="1"/>
</dbReference>
<dbReference type="Gene3D" id="3.40.50.880">
    <property type="match status" value="1"/>
</dbReference>